<dbReference type="PANTHER" id="PTHR32329:SF8">
    <property type="entry name" value="ACTIVATOR OF (R)-2-HYDROXYGLUTARYL-COA DEHYDRATASE"/>
    <property type="match status" value="1"/>
</dbReference>
<comment type="cofactor">
    <cofactor evidence="1">
        <name>[4Fe-4S] cluster</name>
        <dbReference type="ChEBI" id="CHEBI:49883"/>
    </cofactor>
</comment>
<dbReference type="EMBL" id="DTGT01000278">
    <property type="protein sequence ID" value="HGH61399.1"/>
    <property type="molecule type" value="Genomic_DNA"/>
</dbReference>
<evidence type="ECO:0000256" key="2">
    <source>
        <dbReference type="ARBA" id="ARBA00022723"/>
    </source>
</evidence>
<dbReference type="InterPro" id="IPR008275">
    <property type="entry name" value="CoA_E_activase_dom"/>
</dbReference>
<evidence type="ECO:0000313" key="6">
    <source>
        <dbReference type="EMBL" id="HGH61399.1"/>
    </source>
</evidence>
<keyword evidence="4" id="KW-0411">Iron-sulfur</keyword>
<dbReference type="PANTHER" id="PTHR32329">
    <property type="entry name" value="BIFUNCTIONAL PROTEIN [INCLUDES 2-HYDROXYACYL-COA DEHYDRATASE (N-TER) AND ITS ACTIVATOR DOMAIN (C_TERM)-RELATED"/>
    <property type="match status" value="1"/>
</dbReference>
<evidence type="ECO:0000256" key="4">
    <source>
        <dbReference type="ARBA" id="ARBA00023014"/>
    </source>
</evidence>
<organism evidence="6">
    <name type="scientific">Desulfomonile tiedjei</name>
    <dbReference type="NCBI Taxonomy" id="2358"/>
    <lineage>
        <taxon>Bacteria</taxon>
        <taxon>Pseudomonadati</taxon>
        <taxon>Thermodesulfobacteriota</taxon>
        <taxon>Desulfomonilia</taxon>
        <taxon>Desulfomonilales</taxon>
        <taxon>Desulfomonilaceae</taxon>
        <taxon>Desulfomonile</taxon>
    </lineage>
</organism>
<name>A0A7C4ASN3_9BACT</name>
<accession>A0A7C4ASN3</accession>
<dbReference type="GO" id="GO:0051536">
    <property type="term" value="F:iron-sulfur cluster binding"/>
    <property type="evidence" value="ECO:0007669"/>
    <property type="project" value="UniProtKB-KW"/>
</dbReference>
<comment type="caution">
    <text evidence="6">The sequence shown here is derived from an EMBL/GenBank/DDBJ whole genome shotgun (WGS) entry which is preliminary data.</text>
</comment>
<dbReference type="InterPro" id="IPR043129">
    <property type="entry name" value="ATPase_NBD"/>
</dbReference>
<protein>
    <submittedName>
        <fullName evidence="6">3-hydroxyacyl-ACP dehydratase</fullName>
    </submittedName>
</protein>
<dbReference type="InterPro" id="IPR051805">
    <property type="entry name" value="Dehydratase_Activator_Redct"/>
</dbReference>
<evidence type="ECO:0000256" key="3">
    <source>
        <dbReference type="ARBA" id="ARBA00023004"/>
    </source>
</evidence>
<dbReference type="AlphaFoldDB" id="A0A7C4ASN3"/>
<proteinExistence type="predicted"/>
<dbReference type="Gene3D" id="3.30.420.40">
    <property type="match status" value="2"/>
</dbReference>
<gene>
    <name evidence="6" type="ORF">ENV54_08890</name>
</gene>
<keyword evidence="3" id="KW-0408">Iron</keyword>
<evidence type="ECO:0000259" key="5">
    <source>
        <dbReference type="Pfam" id="PF01869"/>
    </source>
</evidence>
<dbReference type="Pfam" id="PF01869">
    <property type="entry name" value="BcrAD_BadFG"/>
    <property type="match status" value="1"/>
</dbReference>
<dbReference type="SUPFAM" id="SSF53067">
    <property type="entry name" value="Actin-like ATPase domain"/>
    <property type="match status" value="1"/>
</dbReference>
<dbReference type="NCBIfam" id="TIGR00241">
    <property type="entry name" value="CoA_E_activ"/>
    <property type="match status" value="1"/>
</dbReference>
<keyword evidence="2" id="KW-0479">Metal-binding</keyword>
<evidence type="ECO:0000256" key="1">
    <source>
        <dbReference type="ARBA" id="ARBA00001966"/>
    </source>
</evidence>
<dbReference type="CDD" id="cd24036">
    <property type="entry name" value="ASKHA_NBD_BcrAD_BadFG_HgdC_HadI"/>
    <property type="match status" value="1"/>
</dbReference>
<sequence length="260" mass="28171">MQAAGIDVGSRTIKLVVLDVTSGDIVSYRRTETTFNPHEQCQRILSPRQWDALVATGYGRKLVQENFEAHAITEIQAHALGARKMFPQCKAILDIGGQDTKAIALDERGKVRKFEMNDRCAAGTGKFLEFMATSFQVPIERFGDFALSGNAGLTINSMCTVFAEAEATSLMARGHNPQDIALALHLSVVKRSVSMLKRVATESPLVFSGGVARNRCVATLVAKELNSTILIPPEPDLIGALGAALHCRQRMLSGDSRAQS</sequence>
<reference evidence="6" key="1">
    <citation type="journal article" date="2020" name="mSystems">
        <title>Genome- and Community-Level Interaction Insights into Carbon Utilization and Element Cycling Functions of Hydrothermarchaeota in Hydrothermal Sediment.</title>
        <authorList>
            <person name="Zhou Z."/>
            <person name="Liu Y."/>
            <person name="Xu W."/>
            <person name="Pan J."/>
            <person name="Luo Z.H."/>
            <person name="Li M."/>
        </authorList>
    </citation>
    <scope>NUCLEOTIDE SEQUENCE [LARGE SCALE GENOMIC DNA]</scope>
    <source>
        <strain evidence="6">SpSt-769</strain>
    </source>
</reference>
<feature type="domain" description="ATPase BadF/BadG/BcrA/BcrD type" evidence="5">
    <location>
        <begin position="5"/>
        <end position="245"/>
    </location>
</feature>
<dbReference type="GO" id="GO:0046872">
    <property type="term" value="F:metal ion binding"/>
    <property type="evidence" value="ECO:0007669"/>
    <property type="project" value="UniProtKB-KW"/>
</dbReference>
<dbReference type="InterPro" id="IPR002731">
    <property type="entry name" value="ATPase_BadF"/>
</dbReference>